<name>A0AAV9ZRF7_9AGAR</name>
<proteinExistence type="predicted"/>
<accession>A0AAV9ZRF7</accession>
<reference evidence="1 2" key="1">
    <citation type="journal article" date="2024" name="J Genomics">
        <title>Draft genome sequencing and assembly of Favolaschia claudopus CIRM-BRFM 2984 isolated from oak limbs.</title>
        <authorList>
            <person name="Navarro D."/>
            <person name="Drula E."/>
            <person name="Chaduli D."/>
            <person name="Cazenave R."/>
            <person name="Ahrendt S."/>
            <person name="Wang J."/>
            <person name="Lipzen A."/>
            <person name="Daum C."/>
            <person name="Barry K."/>
            <person name="Grigoriev I.V."/>
            <person name="Favel A."/>
            <person name="Rosso M.N."/>
            <person name="Martin F."/>
        </authorList>
    </citation>
    <scope>NUCLEOTIDE SEQUENCE [LARGE SCALE GENOMIC DNA]</scope>
    <source>
        <strain evidence="1 2">CIRM-BRFM 2984</strain>
    </source>
</reference>
<keyword evidence="2" id="KW-1185">Reference proteome</keyword>
<dbReference type="Proteomes" id="UP001362999">
    <property type="component" value="Unassembled WGS sequence"/>
</dbReference>
<evidence type="ECO:0000313" key="1">
    <source>
        <dbReference type="EMBL" id="KAK6989005.1"/>
    </source>
</evidence>
<organism evidence="1 2">
    <name type="scientific">Favolaschia claudopus</name>
    <dbReference type="NCBI Taxonomy" id="2862362"/>
    <lineage>
        <taxon>Eukaryota</taxon>
        <taxon>Fungi</taxon>
        <taxon>Dikarya</taxon>
        <taxon>Basidiomycota</taxon>
        <taxon>Agaricomycotina</taxon>
        <taxon>Agaricomycetes</taxon>
        <taxon>Agaricomycetidae</taxon>
        <taxon>Agaricales</taxon>
        <taxon>Marasmiineae</taxon>
        <taxon>Mycenaceae</taxon>
        <taxon>Favolaschia</taxon>
    </lineage>
</organism>
<gene>
    <name evidence="1" type="ORF">R3P38DRAFT_3227939</name>
</gene>
<dbReference type="AlphaFoldDB" id="A0AAV9ZRF7"/>
<comment type="caution">
    <text evidence="1">The sequence shown here is derived from an EMBL/GenBank/DDBJ whole genome shotgun (WGS) entry which is preliminary data.</text>
</comment>
<sequence length="130" mass="14121">MSGVKDADSMSHTLALKARLAVASVAGLHNLPWLPADEQNDLPALCYLEAIRPKVPELILKEQSGQGSSAEFDSKFKATHMRAEPELEAQLAAMEFDTPAAWCDAEDVMDTVRVCDNEDIACMASPSLFL</sequence>
<evidence type="ECO:0000313" key="2">
    <source>
        <dbReference type="Proteomes" id="UP001362999"/>
    </source>
</evidence>
<dbReference type="EMBL" id="JAWWNJ010000118">
    <property type="protein sequence ID" value="KAK6989005.1"/>
    <property type="molecule type" value="Genomic_DNA"/>
</dbReference>
<protein>
    <submittedName>
        <fullName evidence="1">Uncharacterized protein</fullName>
    </submittedName>
</protein>